<dbReference type="Proteomes" id="UP000011661">
    <property type="component" value="Unassembled WGS sequence"/>
</dbReference>
<dbReference type="STRING" id="1230460.C495_07940"/>
<dbReference type="RefSeq" id="WP_008161698.1">
    <property type="nucleotide sequence ID" value="NZ_AOHX01000033.1"/>
</dbReference>
<organism evidence="2 3">
    <name type="scientific">Natronorubrum sulfidifaciens JCM 14089</name>
    <dbReference type="NCBI Taxonomy" id="1230460"/>
    <lineage>
        <taxon>Archaea</taxon>
        <taxon>Methanobacteriati</taxon>
        <taxon>Methanobacteriota</taxon>
        <taxon>Stenosarchaea group</taxon>
        <taxon>Halobacteria</taxon>
        <taxon>Halobacteriales</taxon>
        <taxon>Natrialbaceae</taxon>
        <taxon>Natronorubrum</taxon>
    </lineage>
</organism>
<comment type="caution">
    <text evidence="2">The sequence shown here is derived from an EMBL/GenBank/DDBJ whole genome shotgun (WGS) entry which is preliminary data.</text>
</comment>
<evidence type="ECO:0000313" key="2">
    <source>
        <dbReference type="EMBL" id="ELY45695.1"/>
    </source>
</evidence>
<keyword evidence="1" id="KW-0812">Transmembrane</keyword>
<reference evidence="2 3" key="1">
    <citation type="journal article" date="2014" name="PLoS Genet.">
        <title>Phylogenetically driven sequencing of extremely halophilic archaea reveals strategies for static and dynamic osmo-response.</title>
        <authorList>
            <person name="Becker E.A."/>
            <person name="Seitzer P.M."/>
            <person name="Tritt A."/>
            <person name="Larsen D."/>
            <person name="Krusor M."/>
            <person name="Yao A.I."/>
            <person name="Wu D."/>
            <person name="Madern D."/>
            <person name="Eisen J.A."/>
            <person name="Darling A.E."/>
            <person name="Facciotti M.T."/>
        </authorList>
    </citation>
    <scope>NUCLEOTIDE SEQUENCE [LARGE SCALE GENOMIC DNA]</scope>
    <source>
        <strain evidence="2 3">JCM 14089</strain>
    </source>
</reference>
<dbReference type="PATRIC" id="fig|1230460.4.peg.1603"/>
<evidence type="ECO:0008006" key="4">
    <source>
        <dbReference type="Google" id="ProtNLM"/>
    </source>
</evidence>
<dbReference type="OrthoDB" id="202569at2157"/>
<protein>
    <recommendedName>
        <fullName evidence="4">DUF4330 domain-containing protein</fullName>
    </recommendedName>
</protein>
<dbReference type="InterPro" id="IPR025480">
    <property type="entry name" value="DUF4330"/>
</dbReference>
<dbReference type="eggNOG" id="arCOG07778">
    <property type="taxonomic scope" value="Archaea"/>
</dbReference>
<proteinExistence type="predicted"/>
<dbReference type="AlphaFoldDB" id="L9W851"/>
<evidence type="ECO:0000256" key="1">
    <source>
        <dbReference type="SAM" id="Phobius"/>
    </source>
</evidence>
<dbReference type="Pfam" id="PF14221">
    <property type="entry name" value="DUF4330"/>
    <property type="match status" value="2"/>
</dbReference>
<name>L9W851_9EURY</name>
<accession>L9W851</accession>
<feature type="transmembrane region" description="Helical" evidence="1">
    <location>
        <begin position="20"/>
        <end position="39"/>
    </location>
</feature>
<evidence type="ECO:0000313" key="3">
    <source>
        <dbReference type="Proteomes" id="UP000011661"/>
    </source>
</evidence>
<keyword evidence="1" id="KW-0472">Membrane</keyword>
<keyword evidence="1" id="KW-1133">Transmembrane helix</keyword>
<sequence>MPIIDDDGDLFGVVNVIDALAVLLVLAVVVAGVAAVGVLSGGGEPETRYATIDLGSQPEYVVDRVEAGDEVPIEGYDQNLTVTDVYVTATDDEDNGTRVIVRAEVNGELIDRSDDEPIFEFAGERLRVGDTLALETDEYVTDGQVTSLEQDGADLNVETTPVLLETMVSANTADEITEGDTFDAGSNTIATVQTVQPYPIDNDQYRVHLGVELETIRDGTTPRFAGQAVSIGNQLSLTLDAYSLDGEVIRRGTTEPAGELEHTTVELKLEDIDPDVADGLEVGMTETVRGETLATIQSVDSQPADIVLEGDSGGIYLHEHPKNKDVRLTVELRTMRTDSGVRFHGESLREGDDLRLDVGTTMVRGTVTTLNADD</sequence>
<keyword evidence="3" id="KW-1185">Reference proteome</keyword>
<gene>
    <name evidence="2" type="ORF">C495_07940</name>
</gene>
<dbReference type="EMBL" id="AOHX01000033">
    <property type="protein sequence ID" value="ELY45695.1"/>
    <property type="molecule type" value="Genomic_DNA"/>
</dbReference>